<evidence type="ECO:0000256" key="7">
    <source>
        <dbReference type="ARBA" id="ARBA00022837"/>
    </source>
</evidence>
<dbReference type="Gene3D" id="2.150.10.10">
    <property type="entry name" value="Serralysin-like metalloprotease, C-terminal"/>
    <property type="match status" value="3"/>
</dbReference>
<dbReference type="InterPro" id="IPR019960">
    <property type="entry name" value="T1SS_VCA0849"/>
</dbReference>
<dbReference type="eggNOG" id="COG2931">
    <property type="taxonomic scope" value="Bacteria"/>
</dbReference>
<evidence type="ECO:0000256" key="8">
    <source>
        <dbReference type="ARBA" id="ARBA00023026"/>
    </source>
</evidence>
<evidence type="ECO:0000256" key="1">
    <source>
        <dbReference type="ARBA" id="ARBA00004370"/>
    </source>
</evidence>
<evidence type="ECO:0000313" key="12">
    <source>
        <dbReference type="Proteomes" id="UP000000466"/>
    </source>
</evidence>
<evidence type="ECO:0000256" key="5">
    <source>
        <dbReference type="ARBA" id="ARBA00022729"/>
    </source>
</evidence>
<dbReference type="InterPro" id="IPR036465">
    <property type="entry name" value="vWFA_dom_sf"/>
</dbReference>
<keyword evidence="8" id="KW-0843">Virulence</keyword>
<dbReference type="InterPro" id="IPR050557">
    <property type="entry name" value="RTX_toxin/Mannuronan_C5-epim"/>
</dbReference>
<dbReference type="Gene3D" id="2.60.40.2030">
    <property type="match status" value="1"/>
</dbReference>
<dbReference type="SUPFAM" id="SSF53300">
    <property type="entry name" value="vWA-like"/>
    <property type="match status" value="1"/>
</dbReference>
<name>K4KTF6_SIMAS</name>
<dbReference type="GO" id="GO:0090729">
    <property type="term" value="F:toxin activity"/>
    <property type="evidence" value="ECO:0007669"/>
    <property type="project" value="UniProtKB-KW"/>
</dbReference>
<dbReference type="InterPro" id="IPR011049">
    <property type="entry name" value="Serralysin-like_metalloprot_C"/>
</dbReference>
<dbReference type="InterPro" id="IPR001343">
    <property type="entry name" value="Hemolysn_Ca-bd"/>
</dbReference>
<dbReference type="InterPro" id="IPR003644">
    <property type="entry name" value="Calx_beta"/>
</dbReference>
<dbReference type="HOGENOM" id="CLU_243179_0_0_6"/>
<dbReference type="EMBL" id="CP003746">
    <property type="protein sequence ID" value="AFU97242.2"/>
    <property type="molecule type" value="Genomic_DNA"/>
</dbReference>
<dbReference type="PROSITE" id="PS00330">
    <property type="entry name" value="HEMOLYSIN_CALCIUM"/>
    <property type="match status" value="2"/>
</dbReference>
<evidence type="ECO:0000259" key="10">
    <source>
        <dbReference type="PROSITE" id="PS50234"/>
    </source>
</evidence>
<feature type="domain" description="VWFA" evidence="10">
    <location>
        <begin position="575"/>
        <end position="774"/>
    </location>
</feature>
<dbReference type="PANTHER" id="PTHR38340">
    <property type="entry name" value="S-LAYER PROTEIN"/>
    <property type="match status" value="1"/>
</dbReference>
<comment type="subcellular location">
    <subcellularLocation>
        <location evidence="1">Membrane</location>
    </subcellularLocation>
    <subcellularLocation>
        <location evidence="2">Secreted</location>
    </subcellularLocation>
</comment>
<keyword evidence="6" id="KW-0677">Repeat</keyword>
<dbReference type="SUPFAM" id="SSF141072">
    <property type="entry name" value="CalX-like"/>
    <property type="match status" value="1"/>
</dbReference>
<dbReference type="KEGG" id="saga:M5M_00005"/>
<reference evidence="11 12" key="1">
    <citation type="journal article" date="2013" name="Genome Announc.">
        <title>Complete genome sequence of Simiduia agarivorans SA1(T), a marine bacterium able to degrade a variety of polysaccharides.</title>
        <authorList>
            <person name="Lin S.Y."/>
            <person name="Shieh W.Y."/>
            <person name="Chen J.S."/>
            <person name="Tang S.L."/>
        </authorList>
    </citation>
    <scope>NUCLEOTIDE SEQUENCE [LARGE SCALE GENOMIC DNA]</scope>
    <source>
        <strain evidence="12">DSM 21679 / JCM 13881 / BCRC 17597 / SA1</strain>
    </source>
</reference>
<keyword evidence="12" id="KW-1185">Reference proteome</keyword>
<dbReference type="PROSITE" id="PS50234">
    <property type="entry name" value="VWFA"/>
    <property type="match status" value="1"/>
</dbReference>
<sequence length="1630" mass="165981">MTFTVNVDTAPTSALTFTVKTQDGSATGGSDYQSIAPTTYTIPAGATSATITVIVNSDSNQFEGDEAFYLQLTGFNQTVNFAPGSQTIAGGVQATGHIGANNGAPEANDDVFITGVDEALVTGNVLSNDVLVDNASITGFQSTSTNGGTVVNNGDGTFTYTPASGFTGADSFTYTLTDADGETSTATVTVEVAATVVQPPEVTGVVDVDYLENAGAQALLGGIQISDVDSSTLSSVVVEIAGYIPGQDQLTYLTAGTSVTVSAVQSGSTYTLTFSGGVDIAEYQTVLRTLNYTNTSDNPSAAQREVTVTAYDSDYANLGDSETFTLTVQPVNDAPEVTDKDLFAVEGSLQVPMAIQAPTDADTDVSELQIVVQSLPATSTGTVFLSDGVTPVSAGQVLTMAQLTSLVFTAGVVEASDAFVYTVFDGELTTTGTVSINVGATEPDFGTVYESGLPDGNSVEGQSAEVSGNLFENDGAGAGTLTSIEFNSVSYTAVGGIITVDTPLGVLSVNATTGDYTYTLDTADSTGNDVAEQFVYNYNNGVDLSDTLTITIVDDVPTANDLVENIPESEEQIFNLILTLDASGSMAWGAMTGSTNPGAGEPTRMALAKQALTALASEYFNQSSQVTITLVQFSGSAAVVGTYTDLGSFNAGLATVNAGGGTNYVDATDEIRTQFQADLAAQNPADNVQNISYFISDGEPNAGTSPIGSGFIEYVNANGINSYAVGIGSSLPSDLEDLNYIHNIDSLGKGGGHVDAALHVPDLSLLESELLSTVPTAFGGNITVNGSVSNVVFGADGGYVSEVSMDIGGTLYTFTYSGVGSVSASPALSGLIVDGSKITIGPAVLAFGLGTFSFDFSDGGYTFSAPNGLAGNSLQFDYTVSDNDGDVQSASATINIVDDSPDARDDLVIAVEGNVTEGNVITGLGTDGGPALGSDFTPFAVQGGGVDKIVDNAALTQFTYKGQTIGLELTLVTQPEPTGASANVALTSAGAGNGSVHDFLITTPSGTLVYTAAGNARGLGVNSGDSDNRLNNGERIDIAFDEVALPYGVQNLQIAMRDFTADNSVSITLFGENNNVIATLVRSGFSGGNGTIDLSAYEGVYSVSVTGQSGGDGDALLFNLAYDPTPAPAPELVETGGNNGSNLSWTFSYDFDLSGNPIYQATVMDSNDASVYVMRSNGYFSYTSNAAANAQQYDIDTTSAANVSAGDFTLTSPAGISYDTNGAIVAGGPTFGDGGRISEGETMSVNFSSVTAPDGVQNVVLTLGSYAPGEAVYITVVDKNGSVLINNQLFDSANIDLSGYGNVARVDITGAPTNAGQGDLDSNRATHVGLLAVQYAISPTAGDLLDPVLVDYVLTDKDGQSDSARLAVFTPDNNILGSAGADSISGGALNDAITGLDGDDILAGNAGHDTLSGGAGNDILSGGAGMDYLLGGLGNDTLDGGADDDLLNGGAGNDLLDGGLGNDILLGESGNDALYGGSGNDRLEGGAGNDILYGGSGNDILFGDDGTDTLFGNAGDDILTGGRHIDTFVWNSPDAGSTDIITDFQVGFNGDILHLADLLTGENAGNLEEYLQFTESGGDTYIHIDVDGGATFESSQVIILQGVDITAAGTLSTQQILDDLLAGGNLTIDT</sequence>
<dbReference type="CDD" id="cd00198">
    <property type="entry name" value="vWFA"/>
    <property type="match status" value="1"/>
</dbReference>
<evidence type="ECO:0000256" key="6">
    <source>
        <dbReference type="ARBA" id="ARBA00022737"/>
    </source>
</evidence>
<evidence type="ECO:0000256" key="4">
    <source>
        <dbReference type="ARBA" id="ARBA00022656"/>
    </source>
</evidence>
<evidence type="ECO:0000256" key="9">
    <source>
        <dbReference type="ARBA" id="ARBA00023136"/>
    </source>
</evidence>
<dbReference type="InterPro" id="IPR038081">
    <property type="entry name" value="CalX-like_sf"/>
</dbReference>
<dbReference type="InterPro" id="IPR018511">
    <property type="entry name" value="Hemolysin-typ_Ca-bd_CS"/>
</dbReference>
<dbReference type="NCBIfam" id="TIGR03661">
    <property type="entry name" value="T1SS_VCA0849"/>
    <property type="match status" value="1"/>
</dbReference>
<keyword evidence="5" id="KW-0732">Signal</keyword>
<evidence type="ECO:0000256" key="3">
    <source>
        <dbReference type="ARBA" id="ARBA00022525"/>
    </source>
</evidence>
<accession>K4KTF6</accession>
<dbReference type="PRINTS" id="PR00313">
    <property type="entry name" value="CABNDNGRPT"/>
</dbReference>
<dbReference type="SMART" id="SM00327">
    <property type="entry name" value="VWA"/>
    <property type="match status" value="1"/>
</dbReference>
<dbReference type="GO" id="GO:0005576">
    <property type="term" value="C:extracellular region"/>
    <property type="evidence" value="ECO:0007669"/>
    <property type="project" value="UniProtKB-SubCell"/>
</dbReference>
<evidence type="ECO:0000313" key="11">
    <source>
        <dbReference type="EMBL" id="AFU97242.2"/>
    </source>
</evidence>
<dbReference type="Gene3D" id="3.40.50.410">
    <property type="entry name" value="von Willebrand factor, type A domain"/>
    <property type="match status" value="1"/>
</dbReference>
<gene>
    <name evidence="11" type="ordered locus">M5M_00005</name>
</gene>
<keyword evidence="4" id="KW-0800">Toxin</keyword>
<dbReference type="Pfam" id="PF00353">
    <property type="entry name" value="HemolysinCabind"/>
    <property type="match status" value="3"/>
</dbReference>
<keyword evidence="3" id="KW-0964">Secreted</keyword>
<dbReference type="Pfam" id="PF03160">
    <property type="entry name" value="Calx-beta"/>
    <property type="match status" value="1"/>
</dbReference>
<keyword evidence="7" id="KW-0106">Calcium</keyword>
<dbReference type="InterPro" id="IPR002035">
    <property type="entry name" value="VWF_A"/>
</dbReference>
<dbReference type="STRING" id="1117647.M5M_00005"/>
<protein>
    <submittedName>
        <fullName evidence="11">VcbS</fullName>
    </submittedName>
</protein>
<dbReference type="SUPFAM" id="SSF51120">
    <property type="entry name" value="beta-Roll"/>
    <property type="match status" value="1"/>
</dbReference>
<organism evidence="11 12">
    <name type="scientific">Simiduia agarivorans (strain DSM 21679 / JCM 13881 / BCRC 17597 / SA1)</name>
    <dbReference type="NCBI Taxonomy" id="1117647"/>
    <lineage>
        <taxon>Bacteria</taxon>
        <taxon>Pseudomonadati</taxon>
        <taxon>Pseudomonadota</taxon>
        <taxon>Gammaproteobacteria</taxon>
        <taxon>Cellvibrionales</taxon>
        <taxon>Cellvibrionaceae</taxon>
        <taxon>Simiduia</taxon>
    </lineage>
</organism>
<dbReference type="GO" id="GO:0016020">
    <property type="term" value="C:membrane"/>
    <property type="evidence" value="ECO:0007669"/>
    <property type="project" value="UniProtKB-SubCell"/>
</dbReference>
<dbReference type="InterPro" id="IPR003995">
    <property type="entry name" value="RTX_toxin_determinant-A"/>
</dbReference>
<dbReference type="PRINTS" id="PR01488">
    <property type="entry name" value="RTXTOXINA"/>
</dbReference>
<dbReference type="GO" id="GO:0007154">
    <property type="term" value="P:cell communication"/>
    <property type="evidence" value="ECO:0007669"/>
    <property type="project" value="InterPro"/>
</dbReference>
<dbReference type="Pfam" id="PF17963">
    <property type="entry name" value="Big_9"/>
    <property type="match status" value="1"/>
</dbReference>
<dbReference type="RefSeq" id="WP_016389117.1">
    <property type="nucleotide sequence ID" value="NC_018868.3"/>
</dbReference>
<dbReference type="eggNOG" id="COG2304">
    <property type="taxonomic scope" value="Bacteria"/>
</dbReference>
<dbReference type="Gene3D" id="2.60.40.3440">
    <property type="match status" value="1"/>
</dbReference>
<dbReference type="Pfam" id="PF00092">
    <property type="entry name" value="VWA"/>
    <property type="match status" value="1"/>
</dbReference>
<dbReference type="PANTHER" id="PTHR38340:SF1">
    <property type="entry name" value="S-LAYER PROTEIN"/>
    <property type="match status" value="1"/>
</dbReference>
<dbReference type="Proteomes" id="UP000000466">
    <property type="component" value="Chromosome"/>
</dbReference>
<keyword evidence="9" id="KW-0472">Membrane</keyword>
<evidence type="ECO:0000256" key="2">
    <source>
        <dbReference type="ARBA" id="ARBA00004613"/>
    </source>
</evidence>
<dbReference type="GO" id="GO:0005509">
    <property type="term" value="F:calcium ion binding"/>
    <property type="evidence" value="ECO:0007669"/>
    <property type="project" value="InterPro"/>
</dbReference>
<proteinExistence type="predicted"/>